<evidence type="ECO:0000313" key="3">
    <source>
        <dbReference type="Proteomes" id="UP000290439"/>
    </source>
</evidence>
<evidence type="ECO:0000313" key="2">
    <source>
        <dbReference type="EMBL" id="VFA99297.1"/>
    </source>
</evidence>
<keyword evidence="1" id="KW-0732">Signal</keyword>
<dbReference type="RefSeq" id="WP_130917567.1">
    <property type="nucleotide sequence ID" value="NZ_JADLPI010000002.1"/>
</dbReference>
<sequence length="74" mass="7060">MSITRLSYAAALALAVTVAGGTATAAPLTLEPAAPVATTHVDDNGGTGSATGSAETVLGLLEILMSGCTPGTVC</sequence>
<dbReference type="AlphaFoldDB" id="A0A4U8WAC4"/>
<proteinExistence type="predicted"/>
<organism evidence="2 3">
    <name type="scientific">Nocardia cyriacigeorgica</name>
    <dbReference type="NCBI Taxonomy" id="135487"/>
    <lineage>
        <taxon>Bacteria</taxon>
        <taxon>Bacillati</taxon>
        <taxon>Actinomycetota</taxon>
        <taxon>Actinomycetes</taxon>
        <taxon>Mycobacteriales</taxon>
        <taxon>Nocardiaceae</taxon>
        <taxon>Nocardia</taxon>
    </lineage>
</organism>
<dbReference type="Proteomes" id="UP000290439">
    <property type="component" value="Chromosome"/>
</dbReference>
<protein>
    <submittedName>
        <fullName evidence="2">Uncharacterized protein</fullName>
    </submittedName>
</protein>
<dbReference type="EMBL" id="LR215973">
    <property type="protein sequence ID" value="VFA99297.1"/>
    <property type="molecule type" value="Genomic_DNA"/>
</dbReference>
<name>A0A4U8WAC4_9NOCA</name>
<evidence type="ECO:0000256" key="1">
    <source>
        <dbReference type="SAM" id="SignalP"/>
    </source>
</evidence>
<feature type="signal peptide" evidence="1">
    <location>
        <begin position="1"/>
        <end position="25"/>
    </location>
</feature>
<feature type="chain" id="PRO_5020229776" evidence="1">
    <location>
        <begin position="26"/>
        <end position="74"/>
    </location>
</feature>
<gene>
    <name evidence="2" type="ORF">NCTC10797_03080</name>
</gene>
<reference evidence="2 3" key="1">
    <citation type="submission" date="2019-02" db="EMBL/GenBank/DDBJ databases">
        <authorList>
            <consortium name="Pathogen Informatics"/>
        </authorList>
    </citation>
    <scope>NUCLEOTIDE SEQUENCE [LARGE SCALE GENOMIC DNA]</scope>
    <source>
        <strain evidence="2 3">3012STDY6756504</strain>
    </source>
</reference>
<accession>A0A4U8WAC4</accession>